<evidence type="ECO:0000313" key="2">
    <source>
        <dbReference type="Proteomes" id="UP000887565"/>
    </source>
</evidence>
<dbReference type="Proteomes" id="UP000887565">
    <property type="component" value="Unplaced"/>
</dbReference>
<protein>
    <submittedName>
        <fullName evidence="3">Uncharacterized protein</fullName>
    </submittedName>
</protein>
<name>A0A915HNY0_ROMCU</name>
<dbReference type="WBParaSite" id="nRc.2.0.1.t03409-RA">
    <property type="protein sequence ID" value="nRc.2.0.1.t03409-RA"/>
    <property type="gene ID" value="nRc.2.0.1.g03409"/>
</dbReference>
<accession>A0A915HNY0</accession>
<feature type="chain" id="PRO_5037287528" evidence="1">
    <location>
        <begin position="17"/>
        <end position="218"/>
    </location>
</feature>
<proteinExistence type="predicted"/>
<feature type="signal peptide" evidence="1">
    <location>
        <begin position="1"/>
        <end position="16"/>
    </location>
</feature>
<keyword evidence="1" id="KW-0732">Signal</keyword>
<dbReference type="AlphaFoldDB" id="A0A915HNY0"/>
<organism evidence="2 3">
    <name type="scientific">Romanomermis culicivorax</name>
    <name type="common">Nematode worm</name>
    <dbReference type="NCBI Taxonomy" id="13658"/>
    <lineage>
        <taxon>Eukaryota</taxon>
        <taxon>Metazoa</taxon>
        <taxon>Ecdysozoa</taxon>
        <taxon>Nematoda</taxon>
        <taxon>Enoplea</taxon>
        <taxon>Dorylaimia</taxon>
        <taxon>Mermithida</taxon>
        <taxon>Mermithoidea</taxon>
        <taxon>Mermithidae</taxon>
        <taxon>Romanomermis</taxon>
    </lineage>
</organism>
<evidence type="ECO:0000313" key="3">
    <source>
        <dbReference type="WBParaSite" id="nRc.2.0.1.t03409-RA"/>
    </source>
</evidence>
<evidence type="ECO:0000256" key="1">
    <source>
        <dbReference type="SAM" id="SignalP"/>
    </source>
</evidence>
<sequence>MLSAVVFISLIALASGLDFELTLEEECIQALKELKAKPTFRTLYDTIYYSKYLLDDSDRYTLTMAISDYKSLTRDCCQLKRVNETCPTEEHEKHFLKDHEREIKIFEDRTGEEIEVQMPDLYPEEVCDVQLKELKKNPTVRTLYKYINLHHPYEGELDYDHLMSSERDYKELLDECCKTEGVKETFPTKEHEMKFLQDVEQELKKFKRENPSVKLYKR</sequence>
<reference evidence="3" key="1">
    <citation type="submission" date="2022-11" db="UniProtKB">
        <authorList>
            <consortium name="WormBaseParasite"/>
        </authorList>
    </citation>
    <scope>IDENTIFICATION</scope>
</reference>
<keyword evidence="2" id="KW-1185">Reference proteome</keyword>